<dbReference type="Proteomes" id="UP000054988">
    <property type="component" value="Unassembled WGS sequence"/>
</dbReference>
<name>A0A0W0FWN1_MONRR</name>
<sequence length="106" mass="12177">MKETRKKVIEKIEQRKAVAKTAMERAKEVNGLQEQMLAEHVDQQSMKWSDWSGKDSDTLSLTRYAVCKTQFQGSGFVVPYGKKKYKPVAKKVKPIKATLPSEFRIE</sequence>
<reference evidence="1 2" key="1">
    <citation type="submission" date="2015-12" db="EMBL/GenBank/DDBJ databases">
        <title>Draft genome sequence of Moniliophthora roreri, the causal agent of frosty pod rot of cacao.</title>
        <authorList>
            <person name="Aime M.C."/>
            <person name="Diaz-Valderrama J.R."/>
            <person name="Kijpornyongpan T."/>
            <person name="Phillips-Mora W."/>
        </authorList>
    </citation>
    <scope>NUCLEOTIDE SEQUENCE [LARGE SCALE GENOMIC DNA]</scope>
    <source>
        <strain evidence="1 2">MCA 2952</strain>
    </source>
</reference>
<protein>
    <submittedName>
        <fullName evidence="1">Uncharacterized protein</fullName>
    </submittedName>
</protein>
<proteinExistence type="predicted"/>
<evidence type="ECO:0000313" key="1">
    <source>
        <dbReference type="EMBL" id="KTB40682.1"/>
    </source>
</evidence>
<organism evidence="1 2">
    <name type="scientific">Moniliophthora roreri</name>
    <name type="common">Frosty pod rot fungus</name>
    <name type="synonym">Monilia roreri</name>
    <dbReference type="NCBI Taxonomy" id="221103"/>
    <lineage>
        <taxon>Eukaryota</taxon>
        <taxon>Fungi</taxon>
        <taxon>Dikarya</taxon>
        <taxon>Basidiomycota</taxon>
        <taxon>Agaricomycotina</taxon>
        <taxon>Agaricomycetes</taxon>
        <taxon>Agaricomycetidae</taxon>
        <taxon>Agaricales</taxon>
        <taxon>Marasmiineae</taxon>
        <taxon>Marasmiaceae</taxon>
        <taxon>Moniliophthora</taxon>
    </lineage>
</organism>
<dbReference type="EMBL" id="LATX01001562">
    <property type="protein sequence ID" value="KTB40682.1"/>
    <property type="molecule type" value="Genomic_DNA"/>
</dbReference>
<gene>
    <name evidence="1" type="ORF">WG66_6742</name>
</gene>
<comment type="caution">
    <text evidence="1">The sequence shown here is derived from an EMBL/GenBank/DDBJ whole genome shotgun (WGS) entry which is preliminary data.</text>
</comment>
<dbReference type="AlphaFoldDB" id="A0A0W0FWN1"/>
<evidence type="ECO:0000313" key="2">
    <source>
        <dbReference type="Proteomes" id="UP000054988"/>
    </source>
</evidence>
<accession>A0A0W0FWN1</accession>